<dbReference type="CDD" id="cd07043">
    <property type="entry name" value="STAS_anti-anti-sigma_factors"/>
    <property type="match status" value="1"/>
</dbReference>
<dbReference type="InterPro" id="IPR002645">
    <property type="entry name" value="STAS_dom"/>
</dbReference>
<gene>
    <name evidence="2" type="ORF">LCGC14_2689000</name>
</gene>
<name>A0A0F9CAT4_9ZZZZ</name>
<dbReference type="SUPFAM" id="SSF52091">
    <property type="entry name" value="SpoIIaa-like"/>
    <property type="match status" value="1"/>
</dbReference>
<proteinExistence type="predicted"/>
<reference evidence="2" key="1">
    <citation type="journal article" date="2015" name="Nature">
        <title>Complex archaea that bridge the gap between prokaryotes and eukaryotes.</title>
        <authorList>
            <person name="Spang A."/>
            <person name="Saw J.H."/>
            <person name="Jorgensen S.L."/>
            <person name="Zaremba-Niedzwiedzka K."/>
            <person name="Martijn J."/>
            <person name="Lind A.E."/>
            <person name="van Eijk R."/>
            <person name="Schleper C."/>
            <person name="Guy L."/>
            <person name="Ettema T.J."/>
        </authorList>
    </citation>
    <scope>NUCLEOTIDE SEQUENCE</scope>
</reference>
<organism evidence="2">
    <name type="scientific">marine sediment metagenome</name>
    <dbReference type="NCBI Taxonomy" id="412755"/>
    <lineage>
        <taxon>unclassified sequences</taxon>
        <taxon>metagenomes</taxon>
        <taxon>ecological metagenomes</taxon>
    </lineage>
</organism>
<protein>
    <recommendedName>
        <fullName evidence="1">STAS domain-containing protein</fullName>
    </recommendedName>
</protein>
<evidence type="ECO:0000259" key="1">
    <source>
        <dbReference type="PROSITE" id="PS50801"/>
    </source>
</evidence>
<dbReference type="AlphaFoldDB" id="A0A0F9CAT4"/>
<dbReference type="Gene3D" id="3.30.750.24">
    <property type="entry name" value="STAS domain"/>
    <property type="match status" value="1"/>
</dbReference>
<comment type="caution">
    <text evidence="2">The sequence shown here is derived from an EMBL/GenBank/DDBJ whole genome shotgun (WGS) entry which is preliminary data.</text>
</comment>
<feature type="domain" description="STAS" evidence="1">
    <location>
        <begin position="147"/>
        <end position="214"/>
    </location>
</feature>
<dbReference type="EMBL" id="LAZR01047609">
    <property type="protein sequence ID" value="KKK93826.1"/>
    <property type="molecule type" value="Genomic_DNA"/>
</dbReference>
<accession>A0A0F9CAT4</accession>
<dbReference type="Pfam" id="PF01740">
    <property type="entry name" value="STAS"/>
    <property type="match status" value="1"/>
</dbReference>
<dbReference type="InterPro" id="IPR036513">
    <property type="entry name" value="STAS_dom_sf"/>
</dbReference>
<dbReference type="PROSITE" id="PS50801">
    <property type="entry name" value="STAS"/>
    <property type="match status" value="1"/>
</dbReference>
<evidence type="ECO:0000313" key="2">
    <source>
        <dbReference type="EMBL" id="KKK93826.1"/>
    </source>
</evidence>
<sequence>MIAAGPAASRVARCGEADYQYTTARGPDVKPTLFAKTPRLRELPGQGCAAAHYTLAAPIRNRKHSAPKAHINLRRALGFPAPGRYSGPTTVLDSVEGAMAEQDQISFEEVGGVTVATVSLSELTPECTDALTARYDRLADDAAAPMLVLDLSTIRFINSIALGALVVLLRRITAAGGRLALAGLSGHPRTTLEVTGLAKAIPCFVDVPTAVAKLAEPTG</sequence>